<evidence type="ECO:0000313" key="7">
    <source>
        <dbReference type="Proteomes" id="UP001472677"/>
    </source>
</evidence>
<evidence type="ECO:0000313" key="6">
    <source>
        <dbReference type="EMBL" id="KAK8516211.1"/>
    </source>
</evidence>
<reference evidence="6 7" key="1">
    <citation type="journal article" date="2024" name="G3 (Bethesda)">
        <title>Genome assembly of Hibiscus sabdariffa L. provides insights into metabolisms of medicinal natural products.</title>
        <authorList>
            <person name="Kim T."/>
        </authorList>
    </citation>
    <scope>NUCLEOTIDE SEQUENCE [LARGE SCALE GENOMIC DNA]</scope>
    <source>
        <strain evidence="6">TK-2024</strain>
        <tissue evidence="6">Old leaves</tissue>
    </source>
</reference>
<dbReference type="Proteomes" id="UP001472677">
    <property type="component" value="Unassembled WGS sequence"/>
</dbReference>
<dbReference type="PANTHER" id="PTHR44191">
    <property type="entry name" value="TRANSCRIPTION FACTOR KUA1"/>
    <property type="match status" value="1"/>
</dbReference>
<feature type="region of interest" description="Disordered" evidence="4">
    <location>
        <begin position="1"/>
        <end position="62"/>
    </location>
</feature>
<evidence type="ECO:0000256" key="1">
    <source>
        <dbReference type="ARBA" id="ARBA00004123"/>
    </source>
</evidence>
<evidence type="ECO:0000256" key="4">
    <source>
        <dbReference type="SAM" id="MobiDB-lite"/>
    </source>
</evidence>
<evidence type="ECO:0000256" key="2">
    <source>
        <dbReference type="ARBA" id="ARBA00023125"/>
    </source>
</evidence>
<comment type="caution">
    <text evidence="6">The sequence shown here is derived from an EMBL/GenBank/DDBJ whole genome shotgun (WGS) entry which is preliminary data.</text>
</comment>
<feature type="domain" description="HTH myb-type" evidence="5">
    <location>
        <begin position="1"/>
        <end position="20"/>
    </location>
</feature>
<feature type="compositionally biased region" description="Polar residues" evidence="4">
    <location>
        <begin position="1"/>
        <end position="10"/>
    </location>
</feature>
<gene>
    <name evidence="6" type="ORF">V6N12_013618</name>
</gene>
<feature type="compositionally biased region" description="Low complexity" evidence="4">
    <location>
        <begin position="42"/>
        <end position="58"/>
    </location>
</feature>
<keyword evidence="3" id="KW-0539">Nucleus</keyword>
<keyword evidence="2" id="KW-0238">DNA-binding</keyword>
<dbReference type="InterPro" id="IPR052245">
    <property type="entry name" value="Plant_Stress_Dev_TF"/>
</dbReference>
<dbReference type="PANTHER" id="PTHR44191:SF45">
    <property type="entry name" value="TRANSCRIPTION FACTOR MYB1R1-LIKE"/>
    <property type="match status" value="1"/>
</dbReference>
<evidence type="ECO:0000259" key="5">
    <source>
        <dbReference type="PROSITE" id="PS51294"/>
    </source>
</evidence>
<comment type="subcellular location">
    <subcellularLocation>
        <location evidence="1">Nucleus</location>
    </subcellularLocation>
</comment>
<dbReference type="InterPro" id="IPR017930">
    <property type="entry name" value="Myb_dom"/>
</dbReference>
<dbReference type="EMBL" id="JBBPBM010000060">
    <property type="protein sequence ID" value="KAK8516211.1"/>
    <property type="molecule type" value="Genomic_DNA"/>
</dbReference>
<evidence type="ECO:0000256" key="3">
    <source>
        <dbReference type="ARBA" id="ARBA00023242"/>
    </source>
</evidence>
<protein>
    <recommendedName>
        <fullName evidence="5">HTH myb-type domain-containing protein</fullName>
    </recommendedName>
</protein>
<keyword evidence="7" id="KW-1185">Reference proteome</keyword>
<proteinExistence type="predicted"/>
<accession>A0ABR2CAB5</accession>
<name>A0ABR2CAB5_9ROSI</name>
<organism evidence="6 7">
    <name type="scientific">Hibiscus sabdariffa</name>
    <name type="common">roselle</name>
    <dbReference type="NCBI Taxonomy" id="183260"/>
    <lineage>
        <taxon>Eukaryota</taxon>
        <taxon>Viridiplantae</taxon>
        <taxon>Streptophyta</taxon>
        <taxon>Embryophyta</taxon>
        <taxon>Tracheophyta</taxon>
        <taxon>Spermatophyta</taxon>
        <taxon>Magnoliopsida</taxon>
        <taxon>eudicotyledons</taxon>
        <taxon>Gunneridae</taxon>
        <taxon>Pentapetalae</taxon>
        <taxon>rosids</taxon>
        <taxon>malvids</taxon>
        <taxon>Malvales</taxon>
        <taxon>Malvaceae</taxon>
        <taxon>Malvoideae</taxon>
        <taxon>Hibiscus</taxon>
    </lineage>
</organism>
<dbReference type="PROSITE" id="PS51294">
    <property type="entry name" value="HTH_MYB"/>
    <property type="match status" value="1"/>
</dbReference>
<sequence>MTRTPTQVASHAQKYFLRQATDEKKKRRPSLFDMPLQEDESTPSGTSSSSKENSTTQTGPMMTKVAAAHSLPTYYYHIIQPMAAAPHGQGFSVAGIGYMASFVGHPSGIASAKSVHDQQSTFVDGTEKDLLELRLGPPQ</sequence>